<feature type="compositionally biased region" description="Polar residues" evidence="1">
    <location>
        <begin position="136"/>
        <end position="159"/>
    </location>
</feature>
<dbReference type="EMBL" id="JADQUG010000004">
    <property type="protein sequence ID" value="MBG9353419.1"/>
    <property type="molecule type" value="Genomic_DNA"/>
</dbReference>
<keyword evidence="3" id="KW-1185">Reference proteome</keyword>
<organism evidence="2 3">
    <name type="scientific">Corynebacterium belfantii</name>
    <dbReference type="NCBI Taxonomy" id="2014537"/>
    <lineage>
        <taxon>Bacteria</taxon>
        <taxon>Bacillati</taxon>
        <taxon>Actinomycetota</taxon>
        <taxon>Actinomycetes</taxon>
        <taxon>Mycobacteriales</taxon>
        <taxon>Corynebacteriaceae</taxon>
        <taxon>Corynebacterium</taxon>
    </lineage>
</organism>
<sequence length="166" mass="17556">MTETYRQYVEGGGSLSQLSSGLLGGEFARRGLEVASVVVTGLPPQLADLAKEPWLDKLTAQIDNPSVSDAVLENQITADVDELAQRSGFIDEMAGQPGQITQAEFLEDLSAQGVPQEVADAFAFTSQFSPDDLTQAVASQQQAETPQASAELVGQSQVENVDAAEL</sequence>
<evidence type="ECO:0000313" key="3">
    <source>
        <dbReference type="Proteomes" id="UP000615580"/>
    </source>
</evidence>
<protein>
    <submittedName>
        <fullName evidence="2">Uncharacterized protein</fullName>
    </submittedName>
</protein>
<dbReference type="RefSeq" id="WP_196981406.1">
    <property type="nucleotide sequence ID" value="NZ_JADQUG010000004.1"/>
</dbReference>
<evidence type="ECO:0000256" key="1">
    <source>
        <dbReference type="SAM" id="MobiDB-lite"/>
    </source>
</evidence>
<evidence type="ECO:0000313" key="2">
    <source>
        <dbReference type="EMBL" id="MBG9353419.1"/>
    </source>
</evidence>
<reference evidence="2 3" key="1">
    <citation type="journal article" date="2020" name="J. Clin. Microbiol.">
        <title>Assessing the Genetic Diversity of Austrian Corynebacterium diphtheriae Clinical Isolates, 2011-2019.</title>
        <authorList>
            <person name="Schaeffer J."/>
            <person name="Huhulescu S."/>
            <person name="Stoeger A."/>
            <person name="Allerberger F."/>
            <person name="Ruppitsch W."/>
        </authorList>
    </citation>
    <scope>NUCLEOTIDE SEQUENCE [LARGE SCALE GENOMIC DNA]</scope>
    <source>
        <strain evidence="2 3">04-17</strain>
    </source>
</reference>
<proteinExistence type="predicted"/>
<gene>
    <name evidence="2" type="ORF">I4J41_01995</name>
</gene>
<dbReference type="Proteomes" id="UP000615580">
    <property type="component" value="Unassembled WGS sequence"/>
</dbReference>
<feature type="region of interest" description="Disordered" evidence="1">
    <location>
        <begin position="135"/>
        <end position="166"/>
    </location>
</feature>
<name>A0ABS0L9T1_9CORY</name>
<comment type="caution">
    <text evidence="2">The sequence shown here is derived from an EMBL/GenBank/DDBJ whole genome shotgun (WGS) entry which is preliminary data.</text>
</comment>
<accession>A0ABS0L9T1</accession>